<dbReference type="InterPro" id="IPR001387">
    <property type="entry name" value="Cro/C1-type_HTH"/>
</dbReference>
<dbReference type="SUPFAM" id="SSF47413">
    <property type="entry name" value="lambda repressor-like DNA-binding domains"/>
    <property type="match status" value="1"/>
</dbReference>
<keyword evidence="4" id="KW-1185">Reference proteome</keyword>
<name>A0A1I0WLQ9_9FIRM</name>
<dbReference type="PANTHER" id="PTHR46558:SF4">
    <property type="entry name" value="DNA-BIDING PHAGE PROTEIN"/>
    <property type="match status" value="1"/>
</dbReference>
<keyword evidence="1" id="KW-0238">DNA-binding</keyword>
<evidence type="ECO:0000259" key="2">
    <source>
        <dbReference type="PROSITE" id="PS50943"/>
    </source>
</evidence>
<proteinExistence type="predicted"/>
<sequence length="78" mass="9042">MKNKLKEYRNKKKMTQKQLAKDCNVTSRSIISIEKGDFNPCLLLAYKISRVLDISMEELFCLEENSLDEIKKGEGTLK</sequence>
<dbReference type="OrthoDB" id="48775at2"/>
<dbReference type="SMART" id="SM00530">
    <property type="entry name" value="HTH_XRE"/>
    <property type="match status" value="1"/>
</dbReference>
<dbReference type="GO" id="GO:0003677">
    <property type="term" value="F:DNA binding"/>
    <property type="evidence" value="ECO:0007669"/>
    <property type="project" value="UniProtKB-KW"/>
</dbReference>
<evidence type="ECO:0000313" key="3">
    <source>
        <dbReference type="EMBL" id="SFA89128.1"/>
    </source>
</evidence>
<gene>
    <name evidence="3" type="ORF">SAMN05216249_104128</name>
</gene>
<dbReference type="Proteomes" id="UP000198838">
    <property type="component" value="Unassembled WGS sequence"/>
</dbReference>
<dbReference type="InterPro" id="IPR010982">
    <property type="entry name" value="Lambda_DNA-bd_dom_sf"/>
</dbReference>
<dbReference type="PANTHER" id="PTHR46558">
    <property type="entry name" value="TRACRIPTIONAL REGULATORY PROTEIN-RELATED-RELATED"/>
    <property type="match status" value="1"/>
</dbReference>
<dbReference type="EMBL" id="FOJY01000004">
    <property type="protein sequence ID" value="SFA89128.1"/>
    <property type="molecule type" value="Genomic_DNA"/>
</dbReference>
<dbReference type="RefSeq" id="WP_092870878.1">
    <property type="nucleotide sequence ID" value="NZ_FOJY01000004.1"/>
</dbReference>
<reference evidence="3 4" key="1">
    <citation type="submission" date="2016-10" db="EMBL/GenBank/DDBJ databases">
        <authorList>
            <person name="de Groot N.N."/>
        </authorList>
    </citation>
    <scope>NUCLEOTIDE SEQUENCE [LARGE SCALE GENOMIC DNA]</scope>
    <source>
        <strain evidence="3 4">DSM 5522</strain>
    </source>
</reference>
<evidence type="ECO:0000256" key="1">
    <source>
        <dbReference type="ARBA" id="ARBA00023125"/>
    </source>
</evidence>
<accession>A0A1I0WLQ9</accession>
<dbReference type="STRING" id="1120918.SAMN05216249_104128"/>
<dbReference type="Pfam" id="PF01381">
    <property type="entry name" value="HTH_3"/>
    <property type="match status" value="1"/>
</dbReference>
<organism evidence="3 4">
    <name type="scientific">Acetitomaculum ruminis DSM 5522</name>
    <dbReference type="NCBI Taxonomy" id="1120918"/>
    <lineage>
        <taxon>Bacteria</taxon>
        <taxon>Bacillati</taxon>
        <taxon>Bacillota</taxon>
        <taxon>Clostridia</taxon>
        <taxon>Lachnospirales</taxon>
        <taxon>Lachnospiraceae</taxon>
        <taxon>Acetitomaculum</taxon>
    </lineage>
</organism>
<dbReference type="Gene3D" id="1.10.260.40">
    <property type="entry name" value="lambda repressor-like DNA-binding domains"/>
    <property type="match status" value="1"/>
</dbReference>
<evidence type="ECO:0000313" key="4">
    <source>
        <dbReference type="Proteomes" id="UP000198838"/>
    </source>
</evidence>
<dbReference type="CDD" id="cd00093">
    <property type="entry name" value="HTH_XRE"/>
    <property type="match status" value="1"/>
</dbReference>
<dbReference type="PROSITE" id="PS50943">
    <property type="entry name" value="HTH_CROC1"/>
    <property type="match status" value="1"/>
</dbReference>
<feature type="domain" description="HTH cro/C1-type" evidence="2">
    <location>
        <begin position="5"/>
        <end position="59"/>
    </location>
</feature>
<protein>
    <submittedName>
        <fullName evidence="3">Putative transcriptional regulator</fullName>
    </submittedName>
</protein>
<dbReference type="AlphaFoldDB" id="A0A1I0WLQ9"/>